<keyword evidence="2" id="KW-0472">Membrane</keyword>
<keyword evidence="2" id="KW-0812">Transmembrane</keyword>
<dbReference type="Pfam" id="PF11906">
    <property type="entry name" value="DUF3426"/>
    <property type="match status" value="1"/>
</dbReference>
<evidence type="ECO:0000313" key="4">
    <source>
        <dbReference type="EMBL" id="TCW33551.1"/>
    </source>
</evidence>
<feature type="region of interest" description="Disordered" evidence="1">
    <location>
        <begin position="120"/>
        <end position="146"/>
    </location>
</feature>
<name>A0ABY2D0L5_GULMO</name>
<feature type="region of interest" description="Disordered" evidence="1">
    <location>
        <begin position="47"/>
        <end position="106"/>
    </location>
</feature>
<feature type="region of interest" description="Disordered" evidence="1">
    <location>
        <begin position="161"/>
        <end position="213"/>
    </location>
</feature>
<dbReference type="EMBL" id="SMDA01000001">
    <property type="protein sequence ID" value="TCW33551.1"/>
    <property type="molecule type" value="Genomic_DNA"/>
</dbReference>
<gene>
    <name evidence="4" type="ORF">EV669_10167</name>
</gene>
<evidence type="ECO:0000313" key="5">
    <source>
        <dbReference type="Proteomes" id="UP000294801"/>
    </source>
</evidence>
<protein>
    <submittedName>
        <fullName evidence="4">Zn finger-like uncharacterized protein</fullName>
    </submittedName>
</protein>
<reference evidence="4 5" key="1">
    <citation type="submission" date="2019-03" db="EMBL/GenBank/DDBJ databases">
        <title>Genomic Encyclopedia of Type Strains, Phase IV (KMG-IV): sequencing the most valuable type-strain genomes for metagenomic binning, comparative biology and taxonomic classification.</title>
        <authorList>
            <person name="Goeker M."/>
        </authorList>
    </citation>
    <scope>NUCLEOTIDE SEQUENCE [LARGE SCALE GENOMIC DNA]</scope>
    <source>
        <strain evidence="4 5">DSM 18507</strain>
    </source>
</reference>
<feature type="transmembrane region" description="Helical" evidence="2">
    <location>
        <begin position="218"/>
        <end position="241"/>
    </location>
</feature>
<dbReference type="RefSeq" id="WP_132097599.1">
    <property type="nucleotide sequence ID" value="NZ_SMDA01000001.1"/>
</dbReference>
<dbReference type="Pfam" id="PF13719">
    <property type="entry name" value="Zn_ribbon_5"/>
    <property type="match status" value="1"/>
</dbReference>
<dbReference type="NCBIfam" id="TIGR02098">
    <property type="entry name" value="MJ0042_CXXC"/>
    <property type="match status" value="1"/>
</dbReference>
<dbReference type="InterPro" id="IPR011723">
    <property type="entry name" value="Znf/thioredoxin_put"/>
</dbReference>
<evidence type="ECO:0000256" key="2">
    <source>
        <dbReference type="SAM" id="Phobius"/>
    </source>
</evidence>
<dbReference type="Proteomes" id="UP000294801">
    <property type="component" value="Unassembled WGS sequence"/>
</dbReference>
<keyword evidence="2" id="KW-1133">Transmembrane helix</keyword>
<sequence length="375" mass="40693">MSHTTQCPRCQTRFKVSDAHLAVAEGMVRCGRCANVFNAREHFVGQPPAAAVTPPPIGQPRDPADDFELELPDFDPEAEQASPLEEEAPAAPVPLSVTPEPADPQTERDLATFQEALSEAMRPQPAVSPIGNPFAEDESVPAEPAPKRARYRGLSAYEELAEEAAPTSQNAPDPVPSVEAPPAAPESEDTASDTPTGDAGAPDTEEAPVERTRRHPPVLTIVLGLLTLVGTLLLAGQLVYLNRTRIAAEVPELRPALERACAALGCEVPLPGDRELIRTEWSELSFVPEHANLIQVSATLKNHAPYPQAYPMLELSLKDGDDQLLIRKVFTPADYLRPDDFRAGKFAPGSEVKIAMRLKVKKGRALGYNLEWFYP</sequence>
<keyword evidence="5" id="KW-1185">Reference proteome</keyword>
<comment type="caution">
    <text evidence="4">The sequence shown here is derived from an EMBL/GenBank/DDBJ whole genome shotgun (WGS) entry which is preliminary data.</text>
</comment>
<evidence type="ECO:0000259" key="3">
    <source>
        <dbReference type="Pfam" id="PF13719"/>
    </source>
</evidence>
<accession>A0ABY2D0L5</accession>
<dbReference type="InterPro" id="IPR021834">
    <property type="entry name" value="DUF3426"/>
</dbReference>
<organism evidence="4 5">
    <name type="scientific">Gulbenkiania mobilis</name>
    <dbReference type="NCBI Taxonomy" id="397457"/>
    <lineage>
        <taxon>Bacteria</taxon>
        <taxon>Pseudomonadati</taxon>
        <taxon>Pseudomonadota</taxon>
        <taxon>Betaproteobacteria</taxon>
        <taxon>Neisseriales</taxon>
        <taxon>Chromobacteriaceae</taxon>
        <taxon>Gulbenkiania</taxon>
    </lineage>
</organism>
<proteinExistence type="predicted"/>
<evidence type="ECO:0000256" key="1">
    <source>
        <dbReference type="SAM" id="MobiDB-lite"/>
    </source>
</evidence>
<feature type="compositionally biased region" description="Acidic residues" evidence="1">
    <location>
        <begin position="65"/>
        <end position="88"/>
    </location>
</feature>
<feature type="domain" description="Zinc finger/thioredoxin putative" evidence="3">
    <location>
        <begin position="5"/>
        <end position="39"/>
    </location>
</feature>